<protein>
    <submittedName>
        <fullName evidence="1">Uncharacterized protein</fullName>
    </submittedName>
</protein>
<organism evidence="1 2">
    <name type="scientific">Phytophthora cactorum</name>
    <dbReference type="NCBI Taxonomy" id="29920"/>
    <lineage>
        <taxon>Eukaryota</taxon>
        <taxon>Sar</taxon>
        <taxon>Stramenopiles</taxon>
        <taxon>Oomycota</taxon>
        <taxon>Peronosporomycetes</taxon>
        <taxon>Peronosporales</taxon>
        <taxon>Peronosporaceae</taxon>
        <taxon>Phytophthora</taxon>
    </lineage>
</organism>
<name>A0A8T1DPD7_9STRA</name>
<accession>A0A8T1DPD7</accession>
<comment type="caution">
    <text evidence="1">The sequence shown here is derived from an EMBL/GenBank/DDBJ whole genome shotgun (WGS) entry which is preliminary data.</text>
</comment>
<proteinExistence type="predicted"/>
<gene>
    <name evidence="1" type="ORF">PC117_g9633</name>
</gene>
<dbReference type="AlphaFoldDB" id="A0A8T1DPD7"/>
<evidence type="ECO:0000313" key="1">
    <source>
        <dbReference type="EMBL" id="KAG2942818.1"/>
    </source>
</evidence>
<dbReference type="EMBL" id="RCMK01000223">
    <property type="protein sequence ID" value="KAG2942818.1"/>
    <property type="molecule type" value="Genomic_DNA"/>
</dbReference>
<sequence>MHTAPSPFPGDILSAFTSVGAPESLVSAVSAIHGRLSGS</sequence>
<dbReference type="Proteomes" id="UP000736787">
    <property type="component" value="Unassembled WGS sequence"/>
</dbReference>
<reference evidence="1" key="1">
    <citation type="submission" date="2018-10" db="EMBL/GenBank/DDBJ databases">
        <title>Effector identification in a new, highly contiguous assembly of the strawberry crown rot pathogen Phytophthora cactorum.</title>
        <authorList>
            <person name="Armitage A.D."/>
            <person name="Nellist C.F."/>
            <person name="Bates H."/>
            <person name="Vickerstaff R.J."/>
            <person name="Harrison R.J."/>
        </authorList>
    </citation>
    <scope>NUCLEOTIDE SEQUENCE</scope>
    <source>
        <strain evidence="1">4040</strain>
    </source>
</reference>
<evidence type="ECO:0000313" key="2">
    <source>
        <dbReference type="Proteomes" id="UP000736787"/>
    </source>
</evidence>